<accession>A0A9N9B5P8</accession>
<sequence length="46" mass="5252">MFSYFREALDKSSIIGCLFYKGINLPNYILLPLIIQEPVENAKDSS</sequence>
<proteinExistence type="predicted"/>
<evidence type="ECO:0000313" key="2">
    <source>
        <dbReference type="Proteomes" id="UP000789405"/>
    </source>
</evidence>
<comment type="caution">
    <text evidence="1">The sequence shown here is derived from an EMBL/GenBank/DDBJ whole genome shotgun (WGS) entry which is preliminary data.</text>
</comment>
<reference evidence="1" key="1">
    <citation type="submission" date="2021-06" db="EMBL/GenBank/DDBJ databases">
        <authorList>
            <person name="Kallberg Y."/>
            <person name="Tangrot J."/>
            <person name="Rosling A."/>
        </authorList>
    </citation>
    <scope>NUCLEOTIDE SEQUENCE</scope>
    <source>
        <strain evidence="1">MA453B</strain>
    </source>
</reference>
<evidence type="ECO:0000313" key="1">
    <source>
        <dbReference type="EMBL" id="CAG8553369.1"/>
    </source>
</evidence>
<keyword evidence="2" id="KW-1185">Reference proteome</keyword>
<dbReference type="Proteomes" id="UP000789405">
    <property type="component" value="Unassembled WGS sequence"/>
</dbReference>
<gene>
    <name evidence="1" type="ORF">DERYTH_LOCUS5378</name>
</gene>
<protein>
    <submittedName>
        <fullName evidence="1">6356_t:CDS:1</fullName>
    </submittedName>
</protein>
<dbReference type="EMBL" id="CAJVPY010002241">
    <property type="protein sequence ID" value="CAG8553369.1"/>
    <property type="molecule type" value="Genomic_DNA"/>
</dbReference>
<name>A0A9N9B5P8_9GLOM</name>
<dbReference type="AlphaFoldDB" id="A0A9N9B5P8"/>
<organism evidence="1 2">
    <name type="scientific">Dentiscutata erythropus</name>
    <dbReference type="NCBI Taxonomy" id="1348616"/>
    <lineage>
        <taxon>Eukaryota</taxon>
        <taxon>Fungi</taxon>
        <taxon>Fungi incertae sedis</taxon>
        <taxon>Mucoromycota</taxon>
        <taxon>Glomeromycotina</taxon>
        <taxon>Glomeromycetes</taxon>
        <taxon>Diversisporales</taxon>
        <taxon>Gigasporaceae</taxon>
        <taxon>Dentiscutata</taxon>
    </lineage>
</organism>